<evidence type="ECO:0000313" key="16">
    <source>
        <dbReference type="Proteomes" id="UP000247702"/>
    </source>
</evidence>
<feature type="coiled-coil region" evidence="12">
    <location>
        <begin position="292"/>
        <end position="521"/>
    </location>
</feature>
<dbReference type="GO" id="GO:0003697">
    <property type="term" value="F:single-stranded DNA binding"/>
    <property type="evidence" value="ECO:0007669"/>
    <property type="project" value="TreeGrafter"/>
</dbReference>
<evidence type="ECO:0000256" key="10">
    <source>
        <dbReference type="ARBA" id="ARBA00023204"/>
    </source>
</evidence>
<keyword evidence="10" id="KW-0234">DNA repair</keyword>
<keyword evidence="6" id="KW-0227">DNA damage</keyword>
<dbReference type="GO" id="GO:0003684">
    <property type="term" value="F:damaged DNA binding"/>
    <property type="evidence" value="ECO:0007669"/>
    <property type="project" value="TreeGrafter"/>
</dbReference>
<dbReference type="PANTHER" id="PTHR19306">
    <property type="entry name" value="STRUCTURAL MAINTENANCE OF CHROMOSOMES 5,6 SMC5, SMC6"/>
    <property type="match status" value="1"/>
</dbReference>
<dbReference type="GO" id="GO:0005524">
    <property type="term" value="F:ATP binding"/>
    <property type="evidence" value="ECO:0007669"/>
    <property type="project" value="UniProtKB-KW"/>
</dbReference>
<evidence type="ECO:0000313" key="15">
    <source>
        <dbReference type="EMBL" id="GBB93199.1"/>
    </source>
</evidence>
<feature type="coiled-coil region" evidence="12">
    <location>
        <begin position="717"/>
        <end position="758"/>
    </location>
</feature>
<dbReference type="PANTHER" id="PTHR19306:SF6">
    <property type="entry name" value="STRUCTURAL MAINTENANCE OF CHROMOSOMES PROTEIN 6"/>
    <property type="match status" value="1"/>
</dbReference>
<evidence type="ECO:0000256" key="4">
    <source>
        <dbReference type="ARBA" id="ARBA00022454"/>
    </source>
</evidence>
<keyword evidence="4" id="KW-0158">Chromosome</keyword>
<evidence type="ECO:0000256" key="1">
    <source>
        <dbReference type="ARBA" id="ARBA00004123"/>
    </source>
</evidence>
<feature type="coiled-coil region" evidence="12">
    <location>
        <begin position="788"/>
        <end position="850"/>
    </location>
</feature>
<evidence type="ECO:0000256" key="3">
    <source>
        <dbReference type="ARBA" id="ARBA00006793"/>
    </source>
</evidence>
<comment type="subcellular location">
    <subcellularLocation>
        <location evidence="2">Chromosome</location>
    </subcellularLocation>
    <subcellularLocation>
        <location evidence="1">Nucleus</location>
    </subcellularLocation>
</comment>
<dbReference type="STRING" id="94130.A0A2Z6R5R8"/>
<keyword evidence="16" id="KW-1185">Reference proteome</keyword>
<feature type="domain" description="RecF/RecN/SMC N-terminal" evidence="14">
    <location>
        <begin position="97"/>
        <end position="1102"/>
    </location>
</feature>
<dbReference type="Proteomes" id="UP000247702">
    <property type="component" value="Unassembled WGS sequence"/>
</dbReference>
<keyword evidence="9" id="KW-0233">DNA recombination</keyword>
<comment type="similarity">
    <text evidence="3">Belongs to the SMC family. SMC6 subfamily.</text>
</comment>
<evidence type="ECO:0000259" key="14">
    <source>
        <dbReference type="Pfam" id="PF02463"/>
    </source>
</evidence>
<dbReference type="GO" id="GO:0005634">
    <property type="term" value="C:nucleus"/>
    <property type="evidence" value="ECO:0007669"/>
    <property type="project" value="UniProtKB-SubCell"/>
</dbReference>
<name>A0A2Z6R5R8_9GLOM</name>
<dbReference type="SUPFAM" id="SSF52540">
    <property type="entry name" value="P-loop containing nucleoside triphosphate hydrolases"/>
    <property type="match status" value="1"/>
</dbReference>
<feature type="coiled-coil region" evidence="12">
    <location>
        <begin position="913"/>
        <end position="958"/>
    </location>
</feature>
<dbReference type="AlphaFoldDB" id="A0A2Z6R5R8"/>
<evidence type="ECO:0000256" key="12">
    <source>
        <dbReference type="SAM" id="Coils"/>
    </source>
</evidence>
<feature type="region of interest" description="Disordered" evidence="13">
    <location>
        <begin position="1021"/>
        <end position="1041"/>
    </location>
</feature>
<dbReference type="InterPro" id="IPR027417">
    <property type="entry name" value="P-loop_NTPase"/>
</dbReference>
<evidence type="ECO:0000256" key="5">
    <source>
        <dbReference type="ARBA" id="ARBA00022741"/>
    </source>
</evidence>
<dbReference type="GO" id="GO:0000724">
    <property type="term" value="P:double-strand break repair via homologous recombination"/>
    <property type="evidence" value="ECO:0007669"/>
    <property type="project" value="TreeGrafter"/>
</dbReference>
<keyword evidence="7" id="KW-0067">ATP-binding</keyword>
<accession>A0A2Z6R5R8</accession>
<evidence type="ECO:0000256" key="8">
    <source>
        <dbReference type="ARBA" id="ARBA00023054"/>
    </source>
</evidence>
<evidence type="ECO:0000256" key="2">
    <source>
        <dbReference type="ARBA" id="ARBA00004286"/>
    </source>
</evidence>
<organism evidence="15 16">
    <name type="scientific">Rhizophagus clarus</name>
    <dbReference type="NCBI Taxonomy" id="94130"/>
    <lineage>
        <taxon>Eukaryota</taxon>
        <taxon>Fungi</taxon>
        <taxon>Fungi incertae sedis</taxon>
        <taxon>Mucoromycota</taxon>
        <taxon>Glomeromycotina</taxon>
        <taxon>Glomeromycetes</taxon>
        <taxon>Glomerales</taxon>
        <taxon>Glomeraceae</taxon>
        <taxon>Rhizophagus</taxon>
    </lineage>
</organism>
<evidence type="ECO:0000256" key="9">
    <source>
        <dbReference type="ARBA" id="ARBA00023172"/>
    </source>
</evidence>
<reference evidence="15 16" key="1">
    <citation type="submission" date="2017-11" db="EMBL/GenBank/DDBJ databases">
        <title>The genome of Rhizophagus clarus HR1 reveals common genetic basis of auxotrophy among arbuscular mycorrhizal fungi.</title>
        <authorList>
            <person name="Kobayashi Y."/>
        </authorList>
    </citation>
    <scope>NUCLEOTIDE SEQUENCE [LARGE SCALE GENOMIC DNA]</scope>
    <source>
        <strain evidence="15 16">HR1</strain>
    </source>
</reference>
<evidence type="ECO:0000256" key="7">
    <source>
        <dbReference type="ARBA" id="ARBA00022840"/>
    </source>
</evidence>
<protein>
    <recommendedName>
        <fullName evidence="14">RecF/RecN/SMC N-terminal domain-containing protein</fullName>
    </recommendedName>
</protein>
<keyword evidence="8 12" id="KW-0175">Coiled coil</keyword>
<comment type="caution">
    <text evidence="15">The sequence shown here is derived from an EMBL/GenBank/DDBJ whole genome shotgun (WGS) entry which is preliminary data.</text>
</comment>
<dbReference type="EMBL" id="BEXD01001258">
    <property type="protein sequence ID" value="GBB93199.1"/>
    <property type="molecule type" value="Genomic_DNA"/>
</dbReference>
<proteinExistence type="inferred from homology"/>
<evidence type="ECO:0000256" key="6">
    <source>
        <dbReference type="ARBA" id="ARBA00022763"/>
    </source>
</evidence>
<dbReference type="GO" id="GO:0030915">
    <property type="term" value="C:Smc5-Smc6 complex"/>
    <property type="evidence" value="ECO:0007669"/>
    <property type="project" value="TreeGrafter"/>
</dbReference>
<evidence type="ECO:0000256" key="13">
    <source>
        <dbReference type="SAM" id="MobiDB-lite"/>
    </source>
</evidence>
<evidence type="ECO:0000256" key="11">
    <source>
        <dbReference type="ARBA" id="ARBA00023242"/>
    </source>
</evidence>
<dbReference type="Gene3D" id="3.40.50.300">
    <property type="entry name" value="P-loop containing nucleotide triphosphate hydrolases"/>
    <property type="match status" value="2"/>
</dbReference>
<keyword evidence="11" id="KW-0539">Nucleus</keyword>
<dbReference type="GO" id="GO:0035861">
    <property type="term" value="C:site of double-strand break"/>
    <property type="evidence" value="ECO:0007669"/>
    <property type="project" value="TreeGrafter"/>
</dbReference>
<keyword evidence="5" id="KW-0547">Nucleotide-binding</keyword>
<gene>
    <name evidence="15" type="ORF">RclHR1_02130012</name>
</gene>
<sequence>MSSSKRQYQEIIENEVEEVELATDDRCQTRSRFKSKSSFINSKRARRSATEEINAFPNNMIVEEDIYENDEEFAEELERALLVRKRNIGFTAEAAVIESIELVHFMCHKFLKVSFGPKINFIIGHNGSGKSAILTGITVCLGGKANVTNRASNLKSLIREGANVAQITLKLRNHGEDAYHREIYGDSIIIERRISRDGSNGYKLKTQDGKTVSTKREDLNSILDHMAIQVDNPLNVLSQDTARQFLHSSSPEDKYKFFMKGTHLAQLSQDYEFIREQLVTTTNIVKYKREILPDLLKKAKEAEARFKDMQKARELEKSLTSLKDQMAWAQVEEQEQVVNDAERNLQRAMKRLPNLQEKLEKEEADFEEINTIVLDLEQKYHSLTNISINPLKERKKELSAHIRDKTKQLNELKNEEREINNSIKSLKQDVERHQQKIIEETSKLKDDNRQKRNEITNAIKVSEQQHDTLIEGQKQCKSQLTELEEKIEHIQNQRSSWERQLQRCQEEIMRFEDLLQQLSDQKSNHLKIFGPSIPEVLSAINRELRWHRKPVGPFGLYIKLLKPEWSETLESVIGNTLSTFAVNNHNDQRLLADIMKRYKWYKYNSPIIVGEDDRFDYTVGEPDERFLTILRALRIENENVKRRLINSNRIESIILVESRAEADKIMYNNGKGFPRNVEGCYTIDGYKVGHKGGGFSTQSINKYRGPARFNQDVDLQIRDTEKKLSDTNETCNRYKAELERAKFELTKVNEEKRILQCKLQDDHRAEKELYNQILQLKEDLQQDEPANIAALEEVIRETEQEIDMYKGQYTNIQRKKLKITQEHDPLVNEMEDIQQRLDSLSNEAESLGANIEEKVRIRVKSDVNKKHWENKLASEKEKIASISSDVENKKRILEDWTSKAISYCPRVEVMRPAHELDREIKEITIRLSEREKECGASLEEVSLSLAAAQDAYRNARNEMMLMDRFTQDLKMALKGRMFKWIKFRTYIAVRARILFLEHLSKRGYSGKLDFDHQSYKLAPRVQIDDQQGQNSDKDPKSLSGGEKSFSTLCLLLALWDAMGCPIRCLDEFDVFMDAVNRRISMKMMIESARTADRTQYILITPQDASSVSPGPDIRVHRLQDPERGQGILDVDS</sequence>
<dbReference type="Pfam" id="PF02463">
    <property type="entry name" value="SMC_N"/>
    <property type="match status" value="1"/>
</dbReference>
<dbReference type="InterPro" id="IPR003395">
    <property type="entry name" value="RecF/RecN/SMC_N"/>
</dbReference>